<proteinExistence type="predicted"/>
<feature type="region of interest" description="Disordered" evidence="1">
    <location>
        <begin position="356"/>
        <end position="377"/>
    </location>
</feature>
<feature type="region of interest" description="Disordered" evidence="1">
    <location>
        <begin position="299"/>
        <end position="340"/>
    </location>
</feature>
<evidence type="ECO:0000256" key="1">
    <source>
        <dbReference type="SAM" id="MobiDB-lite"/>
    </source>
</evidence>
<sequence length="377" mass="40689">MSKTAWKRAGVSATAIAMVVGAAGCGTESGAQERTVTQALTASYKKTEKARTAEVTHEITMKGGPKGENGTAKISGVQGWDPTLMDLTMTGGGELFASGAPAPEKMAMKWVGKALYMDMGAEAAKDMDGKRWMKMDLGAIAEMSGESGDKELQKQLTGGLDSMNQDPAQQMAFLLESPNVKRVGEKKIDGVRAQHYRGSLTVEEMLKGNKTVDLLDDKERESLLDGMKASGIKTYDTELWINEDDLPVRIEVSMKTSDGDMDMVSTYSGYGVEVKVEAPPAGQTVDVMEMFTDLGKAMEESAPEEEPAKGTDETPIGDELEKALKDLEELGVDVEGDASLQKDLKELEQAEKDLKKAEAELKELQGSTRHRLTPPGH</sequence>
<reference evidence="4" key="1">
    <citation type="journal article" date="2019" name="Int. J. Syst. Evol. Microbiol.">
        <title>The Global Catalogue of Microorganisms (GCM) 10K type strain sequencing project: providing services to taxonomists for standard genome sequencing and annotation.</title>
        <authorList>
            <consortium name="The Broad Institute Genomics Platform"/>
            <consortium name="The Broad Institute Genome Sequencing Center for Infectious Disease"/>
            <person name="Wu L."/>
            <person name="Ma J."/>
        </authorList>
    </citation>
    <scope>NUCLEOTIDE SEQUENCE [LARGE SCALE GENOMIC DNA]</scope>
    <source>
        <strain evidence="4">PCU 266</strain>
    </source>
</reference>
<evidence type="ECO:0008006" key="5">
    <source>
        <dbReference type="Google" id="ProtNLM"/>
    </source>
</evidence>
<evidence type="ECO:0000313" key="4">
    <source>
        <dbReference type="Proteomes" id="UP001596160"/>
    </source>
</evidence>
<dbReference type="Proteomes" id="UP001596160">
    <property type="component" value="Unassembled WGS sequence"/>
</dbReference>
<keyword evidence="2" id="KW-0732">Signal</keyword>
<gene>
    <name evidence="3" type="ORF">ACFPRH_14540</name>
</gene>
<keyword evidence="4" id="KW-1185">Reference proteome</keyword>
<dbReference type="Gene3D" id="2.50.20.20">
    <property type="match status" value="1"/>
</dbReference>
<accession>A0ABW0ALQ5</accession>
<evidence type="ECO:0000313" key="3">
    <source>
        <dbReference type="EMBL" id="MFC5152957.1"/>
    </source>
</evidence>
<feature type="signal peptide" evidence="2">
    <location>
        <begin position="1"/>
        <end position="22"/>
    </location>
</feature>
<comment type="caution">
    <text evidence="3">The sequence shown here is derived from an EMBL/GenBank/DDBJ whole genome shotgun (WGS) entry which is preliminary data.</text>
</comment>
<protein>
    <recommendedName>
        <fullName evidence="5">Lipoprotein</fullName>
    </recommendedName>
</protein>
<feature type="compositionally biased region" description="Basic residues" evidence="1">
    <location>
        <begin position="368"/>
        <end position="377"/>
    </location>
</feature>
<name>A0ABW0ALQ5_9ACTN</name>
<dbReference type="PROSITE" id="PS51257">
    <property type="entry name" value="PROKAR_LIPOPROTEIN"/>
    <property type="match status" value="1"/>
</dbReference>
<organism evidence="3 4">
    <name type="scientific">Streptomyces amakusaensis</name>
    <dbReference type="NCBI Taxonomy" id="67271"/>
    <lineage>
        <taxon>Bacteria</taxon>
        <taxon>Bacillati</taxon>
        <taxon>Actinomycetota</taxon>
        <taxon>Actinomycetes</taxon>
        <taxon>Kitasatosporales</taxon>
        <taxon>Streptomycetaceae</taxon>
        <taxon>Streptomyces</taxon>
    </lineage>
</organism>
<evidence type="ECO:0000256" key="2">
    <source>
        <dbReference type="SAM" id="SignalP"/>
    </source>
</evidence>
<feature type="chain" id="PRO_5047068005" description="Lipoprotein" evidence="2">
    <location>
        <begin position="23"/>
        <end position="377"/>
    </location>
</feature>
<dbReference type="SUPFAM" id="SSF89392">
    <property type="entry name" value="Prokaryotic lipoproteins and lipoprotein localization factors"/>
    <property type="match status" value="1"/>
</dbReference>
<dbReference type="InterPro" id="IPR029046">
    <property type="entry name" value="LolA/LolB/LppX"/>
</dbReference>
<dbReference type="RefSeq" id="WP_344478839.1">
    <property type="nucleotide sequence ID" value="NZ_BAAASB010000011.1"/>
</dbReference>
<dbReference type="EMBL" id="JBHSKP010000007">
    <property type="protein sequence ID" value="MFC5152957.1"/>
    <property type="molecule type" value="Genomic_DNA"/>
</dbReference>
<feature type="compositionally biased region" description="Basic and acidic residues" evidence="1">
    <location>
        <begin position="319"/>
        <end position="328"/>
    </location>
</feature>